<dbReference type="Proteomes" id="UP000094112">
    <property type="component" value="Unassembled WGS sequence"/>
</dbReference>
<dbReference type="InterPro" id="IPR011006">
    <property type="entry name" value="CheY-like_superfamily"/>
</dbReference>
<dbReference type="AlphaFoldDB" id="A0A1E3P0H0"/>
<dbReference type="SUPFAM" id="SSF52172">
    <property type="entry name" value="CheY-like"/>
    <property type="match status" value="1"/>
</dbReference>
<dbReference type="Gene3D" id="3.40.50.2300">
    <property type="match status" value="1"/>
</dbReference>
<evidence type="ECO:0000256" key="2">
    <source>
        <dbReference type="PROSITE-ProRule" id="PRU00169"/>
    </source>
</evidence>
<evidence type="ECO:0000256" key="1">
    <source>
        <dbReference type="ARBA" id="ARBA00022553"/>
    </source>
</evidence>
<dbReference type="OrthoDB" id="303614at2759"/>
<dbReference type="STRING" id="683960.A0A1E3P0H0"/>
<dbReference type="Pfam" id="PF00072">
    <property type="entry name" value="Response_reg"/>
    <property type="match status" value="1"/>
</dbReference>
<dbReference type="PANTHER" id="PTHR43719">
    <property type="entry name" value="TWO-COMPONENT HISTIDINE KINASE"/>
    <property type="match status" value="1"/>
</dbReference>
<evidence type="ECO:0000313" key="4">
    <source>
        <dbReference type="EMBL" id="ODQ58734.1"/>
    </source>
</evidence>
<proteinExistence type="predicted"/>
<gene>
    <name evidence="4" type="ORF">WICANDRAFT_33100</name>
</gene>
<dbReference type="GeneID" id="30199279"/>
<accession>A0A1E3P0H0</accession>
<keyword evidence="5" id="KW-1185">Reference proteome</keyword>
<name>A0A1E3P0H0_WICAA</name>
<dbReference type="PANTHER" id="PTHR43719:SF24">
    <property type="entry name" value="HYBRID SIGNAL TRANSDUCTION HISTIDINE KINASE L"/>
    <property type="match status" value="1"/>
</dbReference>
<dbReference type="PROSITE" id="PS50110">
    <property type="entry name" value="RESPONSE_REGULATORY"/>
    <property type="match status" value="1"/>
</dbReference>
<dbReference type="RefSeq" id="XP_019037941.1">
    <property type="nucleotide sequence ID" value="XM_019182033.1"/>
</dbReference>
<dbReference type="EMBL" id="KV454211">
    <property type="protein sequence ID" value="ODQ58734.1"/>
    <property type="molecule type" value="Genomic_DNA"/>
</dbReference>
<dbReference type="InterPro" id="IPR050956">
    <property type="entry name" value="2C_system_His_kinase"/>
</dbReference>
<dbReference type="SMART" id="SM00448">
    <property type="entry name" value="REC"/>
    <property type="match status" value="1"/>
</dbReference>
<feature type="modified residue" description="4-aspartylphosphate" evidence="2">
    <location>
        <position position="55"/>
    </location>
</feature>
<keyword evidence="1 2" id="KW-0597">Phosphoprotein</keyword>
<dbReference type="GO" id="GO:0000160">
    <property type="term" value="P:phosphorelay signal transduction system"/>
    <property type="evidence" value="ECO:0007669"/>
    <property type="project" value="InterPro"/>
</dbReference>
<protein>
    <recommendedName>
        <fullName evidence="3">Response regulatory domain-containing protein</fullName>
    </recommendedName>
</protein>
<organism evidence="4 5">
    <name type="scientific">Wickerhamomyces anomalus (strain ATCC 58044 / CBS 1984 / NCYC 433 / NRRL Y-366-8)</name>
    <name type="common">Yeast</name>
    <name type="synonym">Hansenula anomala</name>
    <dbReference type="NCBI Taxonomy" id="683960"/>
    <lineage>
        <taxon>Eukaryota</taxon>
        <taxon>Fungi</taxon>
        <taxon>Dikarya</taxon>
        <taxon>Ascomycota</taxon>
        <taxon>Saccharomycotina</taxon>
        <taxon>Saccharomycetes</taxon>
        <taxon>Phaffomycetales</taxon>
        <taxon>Wickerhamomycetaceae</taxon>
        <taxon>Wickerhamomyces</taxon>
    </lineage>
</organism>
<dbReference type="InterPro" id="IPR001789">
    <property type="entry name" value="Sig_transdc_resp-reg_receiver"/>
</dbReference>
<feature type="domain" description="Response regulatory" evidence="3">
    <location>
        <begin position="1"/>
        <end position="123"/>
    </location>
</feature>
<dbReference type="CDD" id="cd17546">
    <property type="entry name" value="REC_hyHK_CKI1_RcsC-like"/>
    <property type="match status" value="1"/>
</dbReference>
<dbReference type="GO" id="GO:0006950">
    <property type="term" value="P:response to stress"/>
    <property type="evidence" value="ECO:0007669"/>
    <property type="project" value="UniProtKB-ARBA"/>
</dbReference>
<evidence type="ECO:0000313" key="5">
    <source>
        <dbReference type="Proteomes" id="UP000094112"/>
    </source>
</evidence>
<sequence length="129" mass="14799">MVDDNKINLTIMEKILNRSFPKCCNLKSTTNPLEILDILLSTELEELPYDVLFLDIEMPELNGVEIAGKIRSIYKRFDQLSIIAVTSCYSPSDLQKYSQVGIDFTIPKPITLDPITFKRTVLEVMSKRR</sequence>
<evidence type="ECO:0000259" key="3">
    <source>
        <dbReference type="PROSITE" id="PS50110"/>
    </source>
</evidence>
<reference evidence="4 5" key="1">
    <citation type="journal article" date="2016" name="Proc. Natl. Acad. Sci. U.S.A.">
        <title>Comparative genomics of biotechnologically important yeasts.</title>
        <authorList>
            <person name="Riley R."/>
            <person name="Haridas S."/>
            <person name="Wolfe K.H."/>
            <person name="Lopes M.R."/>
            <person name="Hittinger C.T."/>
            <person name="Goeker M."/>
            <person name="Salamov A.A."/>
            <person name="Wisecaver J.H."/>
            <person name="Long T.M."/>
            <person name="Calvey C.H."/>
            <person name="Aerts A.L."/>
            <person name="Barry K.W."/>
            <person name="Choi C."/>
            <person name="Clum A."/>
            <person name="Coughlan A.Y."/>
            <person name="Deshpande S."/>
            <person name="Douglass A.P."/>
            <person name="Hanson S.J."/>
            <person name="Klenk H.-P."/>
            <person name="LaButti K.M."/>
            <person name="Lapidus A."/>
            <person name="Lindquist E.A."/>
            <person name="Lipzen A.M."/>
            <person name="Meier-Kolthoff J.P."/>
            <person name="Ohm R.A."/>
            <person name="Otillar R.P."/>
            <person name="Pangilinan J.L."/>
            <person name="Peng Y."/>
            <person name="Rokas A."/>
            <person name="Rosa C.A."/>
            <person name="Scheuner C."/>
            <person name="Sibirny A.A."/>
            <person name="Slot J.C."/>
            <person name="Stielow J.B."/>
            <person name="Sun H."/>
            <person name="Kurtzman C.P."/>
            <person name="Blackwell M."/>
            <person name="Grigoriev I.V."/>
            <person name="Jeffries T.W."/>
        </authorList>
    </citation>
    <scope>NUCLEOTIDE SEQUENCE [LARGE SCALE GENOMIC DNA]</scope>
    <source>
        <strain evidence="5">ATCC 58044 / CBS 1984 / NCYC 433 / NRRL Y-366-8</strain>
    </source>
</reference>